<evidence type="ECO:0000313" key="3">
    <source>
        <dbReference type="Proteomes" id="UP000242367"/>
    </source>
</evidence>
<dbReference type="SUPFAM" id="SSF53271">
    <property type="entry name" value="PRTase-like"/>
    <property type="match status" value="1"/>
</dbReference>
<dbReference type="EMBL" id="MTBP01000004">
    <property type="protein sequence ID" value="POM23057.1"/>
    <property type="molecule type" value="Genomic_DNA"/>
</dbReference>
<dbReference type="InterPro" id="IPR029057">
    <property type="entry name" value="PRTase-like"/>
</dbReference>
<proteinExistence type="predicted"/>
<dbReference type="GO" id="GO:0016740">
    <property type="term" value="F:transferase activity"/>
    <property type="evidence" value="ECO:0007669"/>
    <property type="project" value="UniProtKB-KW"/>
</dbReference>
<keyword evidence="3" id="KW-1185">Reference proteome</keyword>
<dbReference type="CDD" id="cd06223">
    <property type="entry name" value="PRTases_typeI"/>
    <property type="match status" value="1"/>
</dbReference>
<dbReference type="AlphaFoldDB" id="A0A2P4UDD5"/>
<sequence length="182" mass="18650">MLGLPRGGTPVAAEVARALNGTLDVLVTRKIGAPGQPELAVGAVAEGGEPALDPALLAEAGVTADELAPVIEAERAELDRRVATYRGDRPPPDMAGRTVVVVDDGLATGSTARAALKAVGARRPARLVLAVPVGAADTVRALRADADEIVTLAEPVPFFAVGQWYEDFAQTTDAEVVAALRA</sequence>
<dbReference type="Gene3D" id="3.40.50.2020">
    <property type="match status" value="1"/>
</dbReference>
<organism evidence="2 3">
    <name type="scientific">Actinomadura rubteroloni</name>
    <dbReference type="NCBI Taxonomy" id="1926885"/>
    <lineage>
        <taxon>Bacteria</taxon>
        <taxon>Bacillati</taxon>
        <taxon>Actinomycetota</taxon>
        <taxon>Actinomycetes</taxon>
        <taxon>Streptosporangiales</taxon>
        <taxon>Thermomonosporaceae</taxon>
        <taxon>Actinomadura</taxon>
    </lineage>
</organism>
<feature type="domain" description="Phosphoribosyltransferase" evidence="1">
    <location>
        <begin position="2"/>
        <end position="158"/>
    </location>
</feature>
<evidence type="ECO:0000259" key="1">
    <source>
        <dbReference type="Pfam" id="PF00156"/>
    </source>
</evidence>
<gene>
    <name evidence="2" type="ORF">BTM25_52630</name>
</gene>
<keyword evidence="2" id="KW-0808">Transferase</keyword>
<name>A0A2P4UDD5_9ACTN</name>
<dbReference type="InterPro" id="IPR000836">
    <property type="entry name" value="PRTase_dom"/>
</dbReference>
<protein>
    <submittedName>
        <fullName evidence="2">Putative phosphoribosyl transferase</fullName>
    </submittedName>
</protein>
<comment type="caution">
    <text evidence="2">The sequence shown here is derived from an EMBL/GenBank/DDBJ whole genome shotgun (WGS) entry which is preliminary data.</text>
</comment>
<reference evidence="2 3" key="1">
    <citation type="journal article" date="2017" name="Chemistry">
        <title>Isolation, Biosynthesis and Chemical Modifications of Rubterolones A-F: Rare Tropolone Alkaloids from Actinomadura sp. 5-2.</title>
        <authorList>
            <person name="Guo H."/>
            <person name="Benndorf R."/>
            <person name="Leichnitz D."/>
            <person name="Klassen J.L."/>
            <person name="Vollmers J."/>
            <person name="Gorls H."/>
            <person name="Steinacker M."/>
            <person name="Weigel C."/>
            <person name="Dahse H.M."/>
            <person name="Kaster A.K."/>
            <person name="de Beer Z.W."/>
            <person name="Poulsen M."/>
            <person name="Beemelmanns C."/>
        </authorList>
    </citation>
    <scope>NUCLEOTIDE SEQUENCE [LARGE SCALE GENOMIC DNA]</scope>
    <source>
        <strain evidence="2 3">5-2</strain>
    </source>
</reference>
<dbReference type="Proteomes" id="UP000242367">
    <property type="component" value="Unassembled WGS sequence"/>
</dbReference>
<dbReference type="Gene3D" id="3.30.1310.20">
    <property type="entry name" value="PRTase-like"/>
    <property type="match status" value="1"/>
</dbReference>
<dbReference type="Pfam" id="PF00156">
    <property type="entry name" value="Pribosyltran"/>
    <property type="match status" value="1"/>
</dbReference>
<evidence type="ECO:0000313" key="2">
    <source>
        <dbReference type="EMBL" id="POM23057.1"/>
    </source>
</evidence>
<accession>A0A2P4UDD5</accession>